<name>A0A7K3WMD1_9ACTN</name>
<evidence type="ECO:0000256" key="1">
    <source>
        <dbReference type="ARBA" id="ARBA00022722"/>
    </source>
</evidence>
<dbReference type="EMBL" id="JAAGWK010000041">
    <property type="protein sequence ID" value="NEL56693.1"/>
    <property type="molecule type" value="Genomic_DNA"/>
</dbReference>
<keyword evidence="4" id="KW-0378">Hydrolase</keyword>
<accession>A0A7K3WMD1</accession>
<gene>
    <name evidence="7" type="ORF">G1H19_22240</name>
</gene>
<dbReference type="GO" id="GO:0004519">
    <property type="term" value="F:endonuclease activity"/>
    <property type="evidence" value="ECO:0007669"/>
    <property type="project" value="UniProtKB-KW"/>
</dbReference>
<comment type="similarity">
    <text evidence="6">Belongs to the Vsr family.</text>
</comment>
<keyword evidence="5" id="KW-0234">DNA repair</keyword>
<dbReference type="NCBIfam" id="TIGR00632">
    <property type="entry name" value="vsr"/>
    <property type="match status" value="1"/>
</dbReference>
<keyword evidence="1" id="KW-0540">Nuclease</keyword>
<keyword evidence="8" id="KW-1185">Reference proteome</keyword>
<dbReference type="InterPro" id="IPR011335">
    <property type="entry name" value="Restrct_endonuc-II-like"/>
</dbReference>
<evidence type="ECO:0000313" key="7">
    <source>
        <dbReference type="EMBL" id="NEL56693.1"/>
    </source>
</evidence>
<protein>
    <submittedName>
        <fullName evidence="7">Very short patch repair endonuclease</fullName>
    </submittedName>
</protein>
<evidence type="ECO:0000313" key="8">
    <source>
        <dbReference type="Proteomes" id="UP000470470"/>
    </source>
</evidence>
<dbReference type="Gene3D" id="3.40.960.10">
    <property type="entry name" value="VSR Endonuclease"/>
    <property type="match status" value="1"/>
</dbReference>
<evidence type="ECO:0000256" key="3">
    <source>
        <dbReference type="ARBA" id="ARBA00022763"/>
    </source>
</evidence>
<evidence type="ECO:0000256" key="5">
    <source>
        <dbReference type="ARBA" id="ARBA00023204"/>
    </source>
</evidence>
<sequence>MMSKVRSKDTKAELALRRVLHANGVRYRLHARDLIGCPDLVNRSRKIAVFVDGDMWHGNPAEPARRGRATFADLFPTRTDWWVAKIERNKARDAEVTATLTNAGYRVIRLWERDVLSDPAAAARPVIDAMKGSS</sequence>
<dbReference type="GO" id="GO:0006298">
    <property type="term" value="P:mismatch repair"/>
    <property type="evidence" value="ECO:0007669"/>
    <property type="project" value="InterPro"/>
</dbReference>
<comment type="caution">
    <text evidence="7">The sequence shown here is derived from an EMBL/GenBank/DDBJ whole genome shotgun (WGS) entry which is preliminary data.</text>
</comment>
<dbReference type="AlphaFoldDB" id="A0A7K3WMD1"/>
<reference evidence="7 8" key="1">
    <citation type="submission" date="2020-02" db="EMBL/GenBank/DDBJ databases">
        <title>The whole genome sequence of CPCC 205119.</title>
        <authorList>
            <person name="Jiang Z."/>
        </authorList>
    </citation>
    <scope>NUCLEOTIDE SEQUENCE [LARGE SCALE GENOMIC DNA]</scope>
    <source>
        <strain evidence="7 8">CPCC 205119</strain>
    </source>
</reference>
<dbReference type="Pfam" id="PF03852">
    <property type="entry name" value="Vsr"/>
    <property type="match status" value="1"/>
</dbReference>
<proteinExistence type="inferred from homology"/>
<evidence type="ECO:0000256" key="2">
    <source>
        <dbReference type="ARBA" id="ARBA00022759"/>
    </source>
</evidence>
<organism evidence="7 8">
    <name type="scientific">Goekera deserti</name>
    <dbReference type="NCBI Taxonomy" id="2497753"/>
    <lineage>
        <taxon>Bacteria</taxon>
        <taxon>Bacillati</taxon>
        <taxon>Actinomycetota</taxon>
        <taxon>Actinomycetes</taxon>
        <taxon>Geodermatophilales</taxon>
        <taxon>Geodermatophilaceae</taxon>
        <taxon>Goekera</taxon>
    </lineage>
</organism>
<keyword evidence="2 7" id="KW-0255">Endonuclease</keyword>
<dbReference type="Proteomes" id="UP000470470">
    <property type="component" value="Unassembled WGS sequence"/>
</dbReference>
<dbReference type="SUPFAM" id="SSF52980">
    <property type="entry name" value="Restriction endonuclease-like"/>
    <property type="match status" value="1"/>
</dbReference>
<dbReference type="GO" id="GO:0016787">
    <property type="term" value="F:hydrolase activity"/>
    <property type="evidence" value="ECO:0007669"/>
    <property type="project" value="UniProtKB-KW"/>
</dbReference>
<dbReference type="InterPro" id="IPR004603">
    <property type="entry name" value="DNA_mismatch_endonuc_vsr"/>
</dbReference>
<keyword evidence="3" id="KW-0227">DNA damage</keyword>
<dbReference type="CDD" id="cd00221">
    <property type="entry name" value="Vsr"/>
    <property type="match status" value="1"/>
</dbReference>
<evidence type="ECO:0000256" key="4">
    <source>
        <dbReference type="ARBA" id="ARBA00022801"/>
    </source>
</evidence>
<evidence type="ECO:0000256" key="6">
    <source>
        <dbReference type="ARBA" id="ARBA00029466"/>
    </source>
</evidence>